<feature type="region of interest" description="Disordered" evidence="1">
    <location>
        <begin position="153"/>
        <end position="190"/>
    </location>
</feature>
<dbReference type="AlphaFoldDB" id="A0AAW2AF81"/>
<reference evidence="2 3" key="1">
    <citation type="submission" date="2024-05" db="EMBL/GenBank/DDBJ databases">
        <title>A high-quality chromosomal-level genome assembly of Topmouth culter (Culter alburnus).</title>
        <authorList>
            <person name="Zhao H."/>
        </authorList>
    </citation>
    <scope>NUCLEOTIDE SEQUENCE [LARGE SCALE GENOMIC DNA]</scope>
    <source>
        <strain evidence="2">CATC2023</strain>
        <tissue evidence="2">Muscle</tissue>
    </source>
</reference>
<proteinExistence type="predicted"/>
<evidence type="ECO:0000313" key="3">
    <source>
        <dbReference type="Proteomes" id="UP001479290"/>
    </source>
</evidence>
<name>A0AAW2AF81_CULAL</name>
<keyword evidence="3" id="KW-1185">Reference proteome</keyword>
<sequence>VDSSVETVMGIEEMTEGVLKLDEVFRLLLPTLLRFKKQLTRKEQKAKKVKLTVGDKVWRCNVQSQQRKGGKLDQNFLGPYTIKNIEGKNADLIDERGAILPKINIDHLRLYTEQKPRIPHKIVARRSTAATASQKTCQTATSPVIVAASLPSSPTFSKAATSPDSAAESVTSSPTTTTTAVQQNLVSSKS</sequence>
<gene>
    <name evidence="2" type="ORF">ABG768_025646</name>
</gene>
<feature type="non-terminal residue" evidence="2">
    <location>
        <position position="190"/>
    </location>
</feature>
<feature type="compositionally biased region" description="Polar residues" evidence="1">
    <location>
        <begin position="153"/>
        <end position="164"/>
    </location>
</feature>
<evidence type="ECO:0000256" key="1">
    <source>
        <dbReference type="SAM" id="MobiDB-lite"/>
    </source>
</evidence>
<feature type="non-terminal residue" evidence="2">
    <location>
        <position position="1"/>
    </location>
</feature>
<organism evidence="2 3">
    <name type="scientific">Culter alburnus</name>
    <name type="common">Topmouth culter</name>
    <dbReference type="NCBI Taxonomy" id="194366"/>
    <lineage>
        <taxon>Eukaryota</taxon>
        <taxon>Metazoa</taxon>
        <taxon>Chordata</taxon>
        <taxon>Craniata</taxon>
        <taxon>Vertebrata</taxon>
        <taxon>Euteleostomi</taxon>
        <taxon>Actinopterygii</taxon>
        <taxon>Neopterygii</taxon>
        <taxon>Teleostei</taxon>
        <taxon>Ostariophysi</taxon>
        <taxon>Cypriniformes</taxon>
        <taxon>Xenocyprididae</taxon>
        <taxon>Xenocypridinae</taxon>
        <taxon>Culter</taxon>
    </lineage>
</organism>
<dbReference type="Proteomes" id="UP001479290">
    <property type="component" value="Unassembled WGS sequence"/>
</dbReference>
<comment type="caution">
    <text evidence="2">The sequence shown here is derived from an EMBL/GenBank/DDBJ whole genome shotgun (WGS) entry which is preliminary data.</text>
</comment>
<feature type="compositionally biased region" description="Polar residues" evidence="1">
    <location>
        <begin position="181"/>
        <end position="190"/>
    </location>
</feature>
<protein>
    <submittedName>
        <fullName evidence="2">Uncharacterized protein</fullName>
    </submittedName>
</protein>
<dbReference type="EMBL" id="JAWDJR010000007">
    <property type="protein sequence ID" value="KAK9972331.1"/>
    <property type="molecule type" value="Genomic_DNA"/>
</dbReference>
<accession>A0AAW2AF81</accession>
<feature type="compositionally biased region" description="Low complexity" evidence="1">
    <location>
        <begin position="165"/>
        <end position="180"/>
    </location>
</feature>
<evidence type="ECO:0000313" key="2">
    <source>
        <dbReference type="EMBL" id="KAK9972331.1"/>
    </source>
</evidence>